<evidence type="ECO:0000313" key="2">
    <source>
        <dbReference type="EMBL" id="ASV44575.1"/>
    </source>
</evidence>
<reference evidence="3" key="1">
    <citation type="submission" date="2017-06" db="EMBL/GenBank/DDBJ databases">
        <authorList>
            <person name="Spollen W.G."/>
            <person name="Givan S.A."/>
            <person name="Brown P.B."/>
            <person name="Attai H."/>
        </authorList>
    </citation>
    <scope>NUCLEOTIDE SEQUENCE [LARGE SCALE GENOMIC DNA]</scope>
</reference>
<dbReference type="Proteomes" id="UP000221761">
    <property type="component" value="Segment"/>
</dbReference>
<feature type="region of interest" description="Disordered" evidence="1">
    <location>
        <begin position="1"/>
        <end position="22"/>
    </location>
</feature>
<proteinExistence type="predicted"/>
<dbReference type="KEGG" id="vg:54982040"/>
<dbReference type="GeneID" id="54982040"/>
<protein>
    <submittedName>
        <fullName evidence="2">Putative A1 protein</fullName>
    </submittedName>
</protein>
<accession>A0A223VZJ0</accession>
<evidence type="ECO:0000313" key="3">
    <source>
        <dbReference type="Proteomes" id="UP000221761"/>
    </source>
</evidence>
<evidence type="ECO:0000256" key="1">
    <source>
        <dbReference type="SAM" id="MobiDB-lite"/>
    </source>
</evidence>
<dbReference type="RefSeq" id="YP_009791851.1">
    <property type="nucleotide sequence ID" value="NC_047846.1"/>
</dbReference>
<dbReference type="EMBL" id="MF403006">
    <property type="protein sequence ID" value="ASV44575.1"/>
    <property type="molecule type" value="Genomic_DNA"/>
</dbReference>
<name>A0A223VZJ0_9CAUD</name>
<organism evidence="2 3">
    <name type="scientific">Agrobacterium phage Atu_ph03</name>
    <dbReference type="NCBI Taxonomy" id="2024262"/>
    <lineage>
        <taxon>Viruses</taxon>
        <taxon>Duplodnaviria</taxon>
        <taxon>Heunggongvirae</taxon>
        <taxon>Uroviricota</taxon>
        <taxon>Caudoviricetes</taxon>
        <taxon>Autographivirales</taxon>
        <taxon>Dunnvirinae</taxon>
        <taxon>Atuphduovirus</taxon>
        <taxon>Atuphduovirus atuph03</taxon>
    </lineage>
</organism>
<sequence length="485" mass="55527">MKFDDKDLRKKEEKPLRGGRLHTPDEFRERLKGKRFLFTVAQNNTKLHEKFWATLTRMAKKRKAKLCIAKLSYNKNGWQKITTESEGLWYDERIEPFVITEQVKVADDLVFCGDLDLLPTMQFPLTGLDNYTGINSAIVPHTKMQMQSLATMKDADAKMLYTTGAVTLRNYIQRRAGQIAEFHHVFGAVWVEIDDKGKWFVRQLNADENGIIYDLDRVWGPTYDVPATEFGRPFVNLGDIHIEKSDDDQMTGALSMLTELNPEKVFIHDLLDMRSRNHHNLKDNHFLVQHLNHSVEADVTKAALWLQTMAQAYPETTFYVIRSNHDEALGRWVKNGSGFPDPVNLRYWHELNAAMLRFAERGESLDVFQYALYLTAPELPTLRNVRFVQEDESVVYLGIEFGMHGHLGPNGARGNPRNFRQLGRRANTGHTHSAGIIDGIYTAGVLGSLDMGYNKGPSSWSCSHIITYPNAKRTIVTQRGNRWKA</sequence>